<dbReference type="InterPro" id="IPR011108">
    <property type="entry name" value="RMMBL"/>
</dbReference>
<accession>A0A1G9PQK2</accession>
<evidence type="ECO:0000259" key="1">
    <source>
        <dbReference type="Pfam" id="PF07521"/>
    </source>
</evidence>
<gene>
    <name evidence="2" type="ORF">SAMN05421823_109254</name>
</gene>
<dbReference type="PANTHER" id="PTHR11203">
    <property type="entry name" value="CLEAVAGE AND POLYADENYLATION SPECIFICITY FACTOR FAMILY MEMBER"/>
    <property type="match status" value="1"/>
</dbReference>
<dbReference type="InterPro" id="IPR036866">
    <property type="entry name" value="RibonucZ/Hydroxyglut_hydro"/>
</dbReference>
<evidence type="ECO:0000313" key="3">
    <source>
        <dbReference type="Proteomes" id="UP000198510"/>
    </source>
</evidence>
<feature type="domain" description="Zn-dependent metallo-hydrolase RNA specificity" evidence="1">
    <location>
        <begin position="278"/>
        <end position="321"/>
    </location>
</feature>
<protein>
    <submittedName>
        <fullName evidence="2">Putative mRNA 3-end processing factor</fullName>
    </submittedName>
</protein>
<dbReference type="GO" id="GO:0004521">
    <property type="term" value="F:RNA endonuclease activity"/>
    <property type="evidence" value="ECO:0007669"/>
    <property type="project" value="TreeGrafter"/>
</dbReference>
<dbReference type="PANTHER" id="PTHR11203:SF49">
    <property type="entry name" value="BLL1145 PROTEIN"/>
    <property type="match status" value="1"/>
</dbReference>
<dbReference type="Pfam" id="PF07521">
    <property type="entry name" value="RMMBL"/>
    <property type="match status" value="1"/>
</dbReference>
<keyword evidence="3" id="KW-1185">Reference proteome</keyword>
<dbReference type="NCBIfam" id="TIGR04122">
    <property type="entry name" value="Xnuc_lig_assoc"/>
    <property type="match status" value="1"/>
</dbReference>
<sequence>MAHRSLLEFTDRGIYCAAGDFYIDPWQPVDRAVLTHAHADHARPGSRLYVAHHHSQHILRLRLGEDINLETVDYQEERLINGVRVSLHPAGHIRGSAQVRIEYKGEVWVVSGDYKTEPDGLIEAFEPVRCHSFVTESTFGLPVFRWQPQEELKAELNQWWRENSAHGVASCLFGYALGKAQRLLGMLDLSIGPVWVHGAVFNVNAALRQDEMALPEFPRITGDLKKDQFRQAMIVAPPSALNTPWMRKFAPYATGLASGWMAMRGVRRRRAVDRGFVLSDHADWDGLLETIRATEAEHIYVTHGYKATLARWLREQGWDAHEVDTLYTGERDEVEAAAEAELEG</sequence>
<dbReference type="SUPFAM" id="SSF56281">
    <property type="entry name" value="Metallo-hydrolase/oxidoreductase"/>
    <property type="match status" value="1"/>
</dbReference>
<dbReference type="OrthoDB" id="9803916at2"/>
<reference evidence="2 3" key="1">
    <citation type="submission" date="2016-10" db="EMBL/GenBank/DDBJ databases">
        <authorList>
            <person name="de Groot N.N."/>
        </authorList>
    </citation>
    <scope>NUCLEOTIDE SEQUENCE [LARGE SCALE GENOMIC DNA]</scope>
    <source>
        <strain evidence="2 3">DSM 25186</strain>
    </source>
</reference>
<name>A0A1G9PQK2_9BACT</name>
<dbReference type="EMBL" id="FNFO01000009">
    <property type="protein sequence ID" value="SDM00517.1"/>
    <property type="molecule type" value="Genomic_DNA"/>
</dbReference>
<evidence type="ECO:0000313" key="2">
    <source>
        <dbReference type="EMBL" id="SDM00517.1"/>
    </source>
</evidence>
<dbReference type="Gene3D" id="3.60.15.10">
    <property type="entry name" value="Ribonuclease Z/Hydroxyacylglutathione hydrolase-like"/>
    <property type="match status" value="1"/>
</dbReference>
<dbReference type="InterPro" id="IPR050698">
    <property type="entry name" value="MBL"/>
</dbReference>
<dbReference type="RefSeq" id="WP_089685869.1">
    <property type="nucleotide sequence ID" value="NZ_FNFO01000009.1"/>
</dbReference>
<dbReference type="AlphaFoldDB" id="A0A1G9PQK2"/>
<dbReference type="Proteomes" id="UP000198510">
    <property type="component" value="Unassembled WGS sequence"/>
</dbReference>
<dbReference type="STRING" id="1075417.SAMN05421823_109254"/>
<dbReference type="InterPro" id="IPR026360">
    <property type="entry name" value="Xnuc_lig_assoc"/>
</dbReference>
<proteinExistence type="predicted"/>
<organism evidence="2 3">
    <name type="scientific">Catalinimonas alkaloidigena</name>
    <dbReference type="NCBI Taxonomy" id="1075417"/>
    <lineage>
        <taxon>Bacteria</taxon>
        <taxon>Pseudomonadati</taxon>
        <taxon>Bacteroidota</taxon>
        <taxon>Cytophagia</taxon>
        <taxon>Cytophagales</taxon>
        <taxon>Catalimonadaceae</taxon>
        <taxon>Catalinimonas</taxon>
    </lineage>
</organism>